<dbReference type="SUPFAM" id="SSF46689">
    <property type="entry name" value="Homeodomain-like"/>
    <property type="match status" value="1"/>
</dbReference>
<comment type="subcellular location">
    <subcellularLocation>
        <location evidence="1 7 8">Nucleus</location>
    </subcellularLocation>
</comment>
<dbReference type="InterPro" id="IPR009057">
    <property type="entry name" value="Homeodomain-like_sf"/>
</dbReference>
<proteinExistence type="inferred from homology"/>
<sequence length="298" mass="32813">MDHSFPSHLVCAAVSALDGGLGTGVSGLAPQNGISSLTQHSNLSELSPQSGVPGVTQQPGLSRSDSTSYDASFGYSIPLPATDGGLSNKLPKNVGYWHLNAVKSHYNHLVELDKIEEDDEREESSPNVSPASSVKTHKPRRQRTHFTSHQLTELENWFARNRYPDMATREEIAIWISLTEPRVRVRLFINNLFSVWFKNRRAKWRKRERNYVDPKGLGGVLGGSMTAIGNIQTGLGGLGSLQGGFPQNLLHPQSQIDEASFYGYGSSWQTSSYPPRGGQSTFNWPLKSQASYFGDKHA</sequence>
<evidence type="ECO:0000256" key="3">
    <source>
        <dbReference type="ARBA" id="ARBA00022473"/>
    </source>
</evidence>
<dbReference type="Proteomes" id="UP000095283">
    <property type="component" value="Unplaced"/>
</dbReference>
<feature type="region of interest" description="Disordered" evidence="9">
    <location>
        <begin position="117"/>
        <end position="146"/>
    </location>
</feature>
<organism evidence="11 12">
    <name type="scientific">Heterorhabditis bacteriophora</name>
    <name type="common">Entomopathogenic nematode worm</name>
    <dbReference type="NCBI Taxonomy" id="37862"/>
    <lineage>
        <taxon>Eukaryota</taxon>
        <taxon>Metazoa</taxon>
        <taxon>Ecdysozoa</taxon>
        <taxon>Nematoda</taxon>
        <taxon>Chromadorea</taxon>
        <taxon>Rhabditida</taxon>
        <taxon>Rhabditina</taxon>
        <taxon>Rhabditomorpha</taxon>
        <taxon>Strongyloidea</taxon>
        <taxon>Heterorhabditidae</taxon>
        <taxon>Heterorhabditis</taxon>
    </lineage>
</organism>
<name>A0A1I7XRP1_HETBA</name>
<evidence type="ECO:0000313" key="12">
    <source>
        <dbReference type="WBParaSite" id="Hba_20405"/>
    </source>
</evidence>
<evidence type="ECO:0000256" key="8">
    <source>
        <dbReference type="RuleBase" id="RU000682"/>
    </source>
</evidence>
<feature type="domain" description="Homeobox" evidence="10">
    <location>
        <begin position="137"/>
        <end position="207"/>
    </location>
</feature>
<dbReference type="InterPro" id="IPR001356">
    <property type="entry name" value="HD"/>
</dbReference>
<dbReference type="GO" id="GO:0030182">
    <property type="term" value="P:neuron differentiation"/>
    <property type="evidence" value="ECO:0007669"/>
    <property type="project" value="UniProtKB-ARBA"/>
</dbReference>
<evidence type="ECO:0000256" key="1">
    <source>
        <dbReference type="ARBA" id="ARBA00004123"/>
    </source>
</evidence>
<dbReference type="WBParaSite" id="Hba_20405">
    <property type="protein sequence ID" value="Hba_20405"/>
    <property type="gene ID" value="Hba_20405"/>
</dbReference>
<protein>
    <submittedName>
        <fullName evidence="12">Homeobox domain-containing protein</fullName>
    </submittedName>
</protein>
<comment type="similarity">
    <text evidence="2">Belongs to the paired homeobox family. Bicoid subfamily.</text>
</comment>
<dbReference type="AlphaFoldDB" id="A0A1I7XRP1"/>
<dbReference type="GO" id="GO:0000981">
    <property type="term" value="F:DNA-binding transcription factor activity, RNA polymerase II-specific"/>
    <property type="evidence" value="ECO:0007669"/>
    <property type="project" value="TreeGrafter"/>
</dbReference>
<feature type="DNA-binding region" description="Homeobox" evidence="7">
    <location>
        <begin position="139"/>
        <end position="208"/>
    </location>
</feature>
<evidence type="ECO:0000313" key="11">
    <source>
        <dbReference type="Proteomes" id="UP000095283"/>
    </source>
</evidence>
<dbReference type="SMART" id="SM00389">
    <property type="entry name" value="HOX"/>
    <property type="match status" value="1"/>
</dbReference>
<keyword evidence="3" id="KW-0217">Developmental protein</keyword>
<evidence type="ECO:0000256" key="5">
    <source>
        <dbReference type="ARBA" id="ARBA00023155"/>
    </source>
</evidence>
<evidence type="ECO:0000256" key="7">
    <source>
        <dbReference type="PROSITE-ProRule" id="PRU00108"/>
    </source>
</evidence>
<dbReference type="PROSITE" id="PS50071">
    <property type="entry name" value="HOMEOBOX_2"/>
    <property type="match status" value="1"/>
</dbReference>
<feature type="region of interest" description="Disordered" evidence="9">
    <location>
        <begin position="43"/>
        <end position="67"/>
    </location>
</feature>
<dbReference type="FunFam" id="1.10.10.60:FF:000679">
    <property type="entry name" value="Homeobox protein aristaless"/>
    <property type="match status" value="1"/>
</dbReference>
<keyword evidence="6 7" id="KW-0539">Nucleus</keyword>
<keyword evidence="4 7" id="KW-0238">DNA-binding</keyword>
<dbReference type="PANTHER" id="PTHR45882">
    <property type="entry name" value="PITUITARY HOMEOBOX HOMOLOG PTX1"/>
    <property type="match status" value="1"/>
</dbReference>
<dbReference type="GO" id="GO:0000978">
    <property type="term" value="F:RNA polymerase II cis-regulatory region sequence-specific DNA binding"/>
    <property type="evidence" value="ECO:0007669"/>
    <property type="project" value="TreeGrafter"/>
</dbReference>
<evidence type="ECO:0000256" key="9">
    <source>
        <dbReference type="SAM" id="MobiDB-lite"/>
    </source>
</evidence>
<evidence type="ECO:0000259" key="10">
    <source>
        <dbReference type="PROSITE" id="PS50071"/>
    </source>
</evidence>
<keyword evidence="5 7" id="KW-0371">Homeobox</keyword>
<feature type="compositionally biased region" description="Polar residues" evidence="9">
    <location>
        <begin position="125"/>
        <end position="134"/>
    </location>
</feature>
<dbReference type="Pfam" id="PF00046">
    <property type="entry name" value="Homeodomain"/>
    <property type="match status" value="1"/>
</dbReference>
<reference evidence="12" key="1">
    <citation type="submission" date="2016-11" db="UniProtKB">
        <authorList>
            <consortium name="WormBaseParasite"/>
        </authorList>
    </citation>
    <scope>IDENTIFICATION</scope>
</reference>
<dbReference type="CDD" id="cd00086">
    <property type="entry name" value="homeodomain"/>
    <property type="match status" value="1"/>
</dbReference>
<evidence type="ECO:0000256" key="2">
    <source>
        <dbReference type="ARBA" id="ARBA00006503"/>
    </source>
</evidence>
<evidence type="ECO:0000256" key="6">
    <source>
        <dbReference type="ARBA" id="ARBA00023242"/>
    </source>
</evidence>
<dbReference type="GO" id="GO:0009653">
    <property type="term" value="P:anatomical structure morphogenesis"/>
    <property type="evidence" value="ECO:0007669"/>
    <property type="project" value="TreeGrafter"/>
</dbReference>
<dbReference type="Gene3D" id="1.10.10.60">
    <property type="entry name" value="Homeodomain-like"/>
    <property type="match status" value="1"/>
</dbReference>
<evidence type="ECO:0000256" key="4">
    <source>
        <dbReference type="ARBA" id="ARBA00023125"/>
    </source>
</evidence>
<accession>A0A1I7XRP1</accession>
<dbReference type="PANTHER" id="PTHR45882:SF3">
    <property type="entry name" value="PITUITARY HOMEOBOX HOMOLOG PTX1"/>
    <property type="match status" value="1"/>
</dbReference>
<dbReference type="GO" id="GO:0005634">
    <property type="term" value="C:nucleus"/>
    <property type="evidence" value="ECO:0007669"/>
    <property type="project" value="UniProtKB-SubCell"/>
</dbReference>
<feature type="compositionally biased region" description="Basic residues" evidence="9">
    <location>
        <begin position="135"/>
        <end position="146"/>
    </location>
</feature>
<keyword evidence="11" id="KW-1185">Reference proteome</keyword>